<sequence>MDDTEKKRPLDDDDDDDRSNKRRKYDCDDPLQFPPDDNIPKVIDEKKWNSLPGIVYELLSLFKKGDKTNDTTIADEDDEDDDDKTKHTNYFLGVEEKNVLPNQNQEVNKLLNTTTENNNDNPIQNCVKPQNTIELNTELDSAIKNYSQNLEKLDYMINGTVTVFEHTKSTPVENIEKNIVEKKNISVGVKEEKLNVLPNQNCGGVDNSSTDVNNLIGVGSNNLEAPNIVKHNLRKIDCFINESKNVQIKISVDNKSTTSRENLKNNYIKKANQKEDESNKKTSIFEKYRKNVPENSAQNDNILYPENLLRLPKKDHLLTLLKIQCLNGISESNLPISKPPPCNCVFCMKVDNLPTDKCKVNNLYSSKNGSTLHHNYENSSVIHSDMYNSNLTASDCSICASQGIFTTNNCFCANQSSSKKPSDIKPLITPKNIWVNNLKHLIRKNEETFKVFETTNKSSKSSLVPQQNAIQKVYNTAKFMIDALCNFCKHSKYSCKCNRKNTKRDNNDMPFHGYHGSYRSSRY</sequence>
<dbReference type="EMBL" id="CABPRJ010000973">
    <property type="protein sequence ID" value="VVC33700.1"/>
    <property type="molecule type" value="Genomic_DNA"/>
</dbReference>
<gene>
    <name evidence="2" type="ORF">CINCED_3A004048</name>
</gene>
<reference evidence="2 3" key="1">
    <citation type="submission" date="2019-08" db="EMBL/GenBank/DDBJ databases">
        <authorList>
            <person name="Alioto T."/>
            <person name="Alioto T."/>
            <person name="Gomez Garrido J."/>
        </authorList>
    </citation>
    <scope>NUCLEOTIDE SEQUENCE [LARGE SCALE GENOMIC DNA]</scope>
</reference>
<organism evidence="2 3">
    <name type="scientific">Cinara cedri</name>
    <dbReference type="NCBI Taxonomy" id="506608"/>
    <lineage>
        <taxon>Eukaryota</taxon>
        <taxon>Metazoa</taxon>
        <taxon>Ecdysozoa</taxon>
        <taxon>Arthropoda</taxon>
        <taxon>Hexapoda</taxon>
        <taxon>Insecta</taxon>
        <taxon>Pterygota</taxon>
        <taxon>Neoptera</taxon>
        <taxon>Paraneoptera</taxon>
        <taxon>Hemiptera</taxon>
        <taxon>Sternorrhyncha</taxon>
        <taxon>Aphidomorpha</taxon>
        <taxon>Aphidoidea</taxon>
        <taxon>Aphididae</taxon>
        <taxon>Lachninae</taxon>
        <taxon>Cinara</taxon>
    </lineage>
</organism>
<proteinExistence type="predicted"/>
<dbReference type="AlphaFoldDB" id="A0A5E4MNB3"/>
<evidence type="ECO:0000256" key="1">
    <source>
        <dbReference type="SAM" id="MobiDB-lite"/>
    </source>
</evidence>
<feature type="compositionally biased region" description="Basic and acidic residues" evidence="1">
    <location>
        <begin position="1"/>
        <end position="10"/>
    </location>
</feature>
<dbReference type="Proteomes" id="UP000325440">
    <property type="component" value="Unassembled WGS sequence"/>
</dbReference>
<keyword evidence="3" id="KW-1185">Reference proteome</keyword>
<dbReference type="OrthoDB" id="6629217at2759"/>
<evidence type="ECO:0000313" key="3">
    <source>
        <dbReference type="Proteomes" id="UP000325440"/>
    </source>
</evidence>
<feature type="region of interest" description="Disordered" evidence="1">
    <location>
        <begin position="1"/>
        <end position="40"/>
    </location>
</feature>
<evidence type="ECO:0000313" key="2">
    <source>
        <dbReference type="EMBL" id="VVC33700.1"/>
    </source>
</evidence>
<name>A0A5E4MNB3_9HEMI</name>
<accession>A0A5E4MNB3</accession>
<protein>
    <submittedName>
        <fullName evidence="2">Uncharacterized protein</fullName>
    </submittedName>
</protein>